<dbReference type="AlphaFoldDB" id="A0A0K1P5F9"/>
<proteinExistence type="predicted"/>
<sequence length="221" mass="25538">MIKSKSYYCFIFAMYEEAKTTIKNLNFQLLEKEPFEIYKKNDYYIVISKIGLINAATCFSYINTKYNFDYYINIGTACGVDKTTSIFEFFFIKKAFLGNVDATGFGYKFGQVPQMPEHYSSVNLLDKSLFNYKEVDICSSDIFINSNEKVNNVVYKIDKTIKLVDMESAALFQSAYLMQKNILSIKIISDIVGSNSNELDFNSVLKDCSERIYQLIKKFNI</sequence>
<dbReference type="SUPFAM" id="SSF53167">
    <property type="entry name" value="Purine and uridine phosphorylases"/>
    <property type="match status" value="1"/>
</dbReference>
<reference evidence="2 3" key="1">
    <citation type="journal article" date="2015" name="Genome Announc.">
        <title>Complete Genome Sequence of Spiroplasma turonicum Strain Tab4cT, a Parasite of a Horse Fly, Haematopota sp. (Diptera: Tabanidae).</title>
        <authorList>
            <person name="Davis R.E."/>
            <person name="Shao J."/>
            <person name="Zhao Y."/>
            <person name="Gasparich G.E."/>
            <person name="Gaynor B.J."/>
            <person name="Donofrio N."/>
        </authorList>
    </citation>
    <scope>NUCLEOTIDE SEQUENCE [LARGE SCALE GENOMIC DNA]</scope>
    <source>
        <strain evidence="2 3">Tab4c</strain>
    </source>
</reference>
<feature type="domain" description="Nucleoside phosphorylase" evidence="1">
    <location>
        <begin position="38"/>
        <end position="219"/>
    </location>
</feature>
<dbReference type="CDD" id="cd09008">
    <property type="entry name" value="MTAN"/>
    <property type="match status" value="1"/>
</dbReference>
<accession>A0A0K1P5F9</accession>
<evidence type="ECO:0000259" key="1">
    <source>
        <dbReference type="Pfam" id="PF01048"/>
    </source>
</evidence>
<dbReference type="Pfam" id="PF01048">
    <property type="entry name" value="PNP_UDP_1"/>
    <property type="match status" value="1"/>
</dbReference>
<dbReference type="InterPro" id="IPR035994">
    <property type="entry name" value="Nucleoside_phosphorylase_sf"/>
</dbReference>
<dbReference type="PANTHER" id="PTHR46832">
    <property type="entry name" value="5'-METHYLTHIOADENOSINE/S-ADENOSYLHOMOCYSTEINE NUCLEOSIDASE"/>
    <property type="match status" value="1"/>
</dbReference>
<evidence type="ECO:0000313" key="3">
    <source>
        <dbReference type="Proteomes" id="UP000067243"/>
    </source>
</evidence>
<dbReference type="InterPro" id="IPR000845">
    <property type="entry name" value="Nucleoside_phosphorylase_d"/>
</dbReference>
<dbReference type="OrthoDB" id="9792278at2"/>
<dbReference type="Proteomes" id="UP000067243">
    <property type="component" value="Chromosome"/>
</dbReference>
<dbReference type="EMBL" id="CP012328">
    <property type="protein sequence ID" value="AKU79536.1"/>
    <property type="molecule type" value="Genomic_DNA"/>
</dbReference>
<evidence type="ECO:0000313" key="2">
    <source>
        <dbReference type="EMBL" id="AKU79536.1"/>
    </source>
</evidence>
<dbReference type="GO" id="GO:0008930">
    <property type="term" value="F:methylthioadenosine nucleosidase activity"/>
    <property type="evidence" value="ECO:0007669"/>
    <property type="project" value="TreeGrafter"/>
</dbReference>
<dbReference type="GO" id="GO:0009116">
    <property type="term" value="P:nucleoside metabolic process"/>
    <property type="evidence" value="ECO:0007669"/>
    <property type="project" value="InterPro"/>
</dbReference>
<dbReference type="RefSeq" id="WP_075048135.1">
    <property type="nucleotide sequence ID" value="NZ_CP012328.1"/>
</dbReference>
<gene>
    <name evidence="2" type="primary">mtn</name>
    <name evidence="2" type="ORF">STURON_00290</name>
</gene>
<dbReference type="GO" id="GO:0008782">
    <property type="term" value="F:adenosylhomocysteine nucleosidase activity"/>
    <property type="evidence" value="ECO:0007669"/>
    <property type="project" value="TreeGrafter"/>
</dbReference>
<dbReference type="GO" id="GO:0019284">
    <property type="term" value="P:L-methionine salvage from S-adenosylmethionine"/>
    <property type="evidence" value="ECO:0007669"/>
    <property type="project" value="TreeGrafter"/>
</dbReference>
<dbReference type="KEGG" id="stur:STURON_00290"/>
<protein>
    <submittedName>
        <fullName evidence="2">5'-methylthioadenosine/S-adenosylhomocysteine nucleosidase</fullName>
    </submittedName>
</protein>
<name>A0A0K1P5F9_9MOLU</name>
<dbReference type="PATRIC" id="fig|216946.3.peg.291"/>
<dbReference type="Gene3D" id="3.40.50.1580">
    <property type="entry name" value="Nucleoside phosphorylase domain"/>
    <property type="match status" value="1"/>
</dbReference>
<dbReference type="STRING" id="216946.STURO_v1c02910"/>
<organism evidence="2 3">
    <name type="scientific">Spiroplasma turonicum</name>
    <dbReference type="NCBI Taxonomy" id="216946"/>
    <lineage>
        <taxon>Bacteria</taxon>
        <taxon>Bacillati</taxon>
        <taxon>Mycoplasmatota</taxon>
        <taxon>Mollicutes</taxon>
        <taxon>Entomoplasmatales</taxon>
        <taxon>Spiroplasmataceae</taxon>
        <taxon>Spiroplasma</taxon>
    </lineage>
</organism>
<dbReference type="GO" id="GO:0005829">
    <property type="term" value="C:cytosol"/>
    <property type="evidence" value="ECO:0007669"/>
    <property type="project" value="TreeGrafter"/>
</dbReference>
<keyword evidence="3" id="KW-1185">Reference proteome</keyword>
<dbReference type="PANTHER" id="PTHR46832:SF1">
    <property type="entry name" value="5'-METHYLTHIOADENOSINE_S-ADENOSYLHOMOCYSTEINE NUCLEOSIDASE"/>
    <property type="match status" value="1"/>
</dbReference>